<dbReference type="Gene3D" id="3.40.50.1000">
    <property type="entry name" value="HAD superfamily/HAD-like"/>
    <property type="match status" value="1"/>
</dbReference>
<comment type="catalytic activity">
    <reaction evidence="1 9">
        <text>a ribonucleoside 5'-phosphate + H2O = a ribonucleoside + phosphate</text>
        <dbReference type="Rhea" id="RHEA:12484"/>
        <dbReference type="ChEBI" id="CHEBI:15377"/>
        <dbReference type="ChEBI" id="CHEBI:18254"/>
        <dbReference type="ChEBI" id="CHEBI:43474"/>
        <dbReference type="ChEBI" id="CHEBI:58043"/>
        <dbReference type="EC" id="3.1.3.5"/>
    </reaction>
</comment>
<dbReference type="Proteomes" id="UP000605970">
    <property type="component" value="Unassembled WGS sequence"/>
</dbReference>
<keyword evidence="5 9" id="KW-0547">Nucleotide-binding</keyword>
<protein>
    <recommendedName>
        <fullName evidence="3 9">5'-nucleotidase</fullName>
        <ecNumber evidence="3 9">3.1.3.5</ecNumber>
    </recommendedName>
</protein>
<organism evidence="10 11">
    <name type="scientific">Meloidogyne graminicola</name>
    <dbReference type="NCBI Taxonomy" id="189291"/>
    <lineage>
        <taxon>Eukaryota</taxon>
        <taxon>Metazoa</taxon>
        <taxon>Ecdysozoa</taxon>
        <taxon>Nematoda</taxon>
        <taxon>Chromadorea</taxon>
        <taxon>Rhabditida</taxon>
        <taxon>Tylenchina</taxon>
        <taxon>Tylenchomorpha</taxon>
        <taxon>Tylenchoidea</taxon>
        <taxon>Meloidogynidae</taxon>
        <taxon>Meloidogyninae</taxon>
        <taxon>Meloidogyne</taxon>
    </lineage>
</organism>
<evidence type="ECO:0000256" key="7">
    <source>
        <dbReference type="ARBA" id="ARBA00022842"/>
    </source>
</evidence>
<evidence type="ECO:0000256" key="8">
    <source>
        <dbReference type="ARBA" id="ARBA00023080"/>
    </source>
</evidence>
<keyword evidence="4" id="KW-0479">Metal-binding</keyword>
<dbReference type="AlphaFoldDB" id="A0A8T0A0Y7"/>
<dbReference type="GO" id="GO:0005737">
    <property type="term" value="C:cytoplasm"/>
    <property type="evidence" value="ECO:0007669"/>
    <property type="project" value="UniProtKB-SubCell"/>
</dbReference>
<dbReference type="EC" id="3.1.3.5" evidence="3 9"/>
<dbReference type="GO" id="GO:0009117">
    <property type="term" value="P:nucleotide metabolic process"/>
    <property type="evidence" value="ECO:0007669"/>
    <property type="project" value="UniProtKB-KW"/>
</dbReference>
<name>A0A8T0A0Y7_9BILA</name>
<dbReference type="GO" id="GO:0000287">
    <property type="term" value="F:magnesium ion binding"/>
    <property type="evidence" value="ECO:0007669"/>
    <property type="project" value="InterPro"/>
</dbReference>
<sequence length="347" mass="39855">MVRCSTSKMNASKLVNSLLSLSHVRIRNVETVAKKLQSMAQATSGKLMTISDFDYTLSRYHKNGKQCVTTHGLFESVADEINPDFKSRICALRDKYIVIEYCPETRMEDKIPMMEEWWRESHGLIEQYKPKKSILKEAVKRSENLLLRFSFLELHFIDGCADFLLSLHHAKVPVVLFSAGIGQIIEFVLEHQCHKHQMDEAFRLRDVHIISNFMHFSVKQEEDDDETEECVGFVEPLIHTFNKNSSVISQEAPFFKSIADRTSVLLLGDSLGDVHMDVGVCHELIVLKIGYLNFNFDSLLERYMDEYDIVLIDDQTMEIPSKIFSYIHDVGKEAIADGHPVISEDFP</sequence>
<evidence type="ECO:0000313" key="10">
    <source>
        <dbReference type="EMBL" id="KAF7639714.1"/>
    </source>
</evidence>
<accession>A0A8T0A0Y7</accession>
<dbReference type="GO" id="GO:0000166">
    <property type="term" value="F:nucleotide binding"/>
    <property type="evidence" value="ECO:0007669"/>
    <property type="project" value="UniProtKB-KW"/>
</dbReference>
<dbReference type="InterPro" id="IPR036412">
    <property type="entry name" value="HAD-like_sf"/>
</dbReference>
<evidence type="ECO:0000256" key="4">
    <source>
        <dbReference type="ARBA" id="ARBA00022723"/>
    </source>
</evidence>
<evidence type="ECO:0000256" key="6">
    <source>
        <dbReference type="ARBA" id="ARBA00022801"/>
    </source>
</evidence>
<dbReference type="Pfam" id="PF05822">
    <property type="entry name" value="UMPH-1"/>
    <property type="match status" value="1"/>
</dbReference>
<evidence type="ECO:0000256" key="1">
    <source>
        <dbReference type="ARBA" id="ARBA00000815"/>
    </source>
</evidence>
<comment type="caution">
    <text evidence="10">The sequence shown here is derived from an EMBL/GenBank/DDBJ whole genome shotgun (WGS) entry which is preliminary data.</text>
</comment>
<reference evidence="10" key="1">
    <citation type="journal article" date="2020" name="Ecol. Evol.">
        <title>Genome structure and content of the rice root-knot nematode (Meloidogyne graminicola).</title>
        <authorList>
            <person name="Phan N.T."/>
            <person name="Danchin E.G.J."/>
            <person name="Klopp C."/>
            <person name="Perfus-Barbeoch L."/>
            <person name="Kozlowski D.K."/>
            <person name="Koutsovoulos G.D."/>
            <person name="Lopez-Roques C."/>
            <person name="Bouchez O."/>
            <person name="Zahm M."/>
            <person name="Besnard G."/>
            <person name="Bellafiore S."/>
        </authorList>
    </citation>
    <scope>NUCLEOTIDE SEQUENCE</scope>
    <source>
        <strain evidence="10">VN-18</strain>
    </source>
</reference>
<dbReference type="NCBIfam" id="TIGR01544">
    <property type="entry name" value="HAD-SF-IE"/>
    <property type="match status" value="1"/>
</dbReference>
<gene>
    <name evidence="10" type="ORF">Mgra_00000635</name>
</gene>
<proteinExistence type="inferred from homology"/>
<keyword evidence="7" id="KW-0460">Magnesium</keyword>
<comment type="similarity">
    <text evidence="2 9">Belongs to the pyrimidine 5'-nucleotidase family.</text>
</comment>
<evidence type="ECO:0000256" key="5">
    <source>
        <dbReference type="ARBA" id="ARBA00022741"/>
    </source>
</evidence>
<keyword evidence="8 9" id="KW-0546">Nucleotide metabolism</keyword>
<evidence type="ECO:0000256" key="9">
    <source>
        <dbReference type="RuleBase" id="RU361276"/>
    </source>
</evidence>
<dbReference type="EMBL" id="JABEBT010000003">
    <property type="protein sequence ID" value="KAF7639714.1"/>
    <property type="molecule type" value="Genomic_DNA"/>
</dbReference>
<dbReference type="InterPro" id="IPR023214">
    <property type="entry name" value="HAD_sf"/>
</dbReference>
<dbReference type="FunFam" id="1.10.150.340:FF:000001">
    <property type="entry name" value="Cytosolic 5-nucleotidase 3-like"/>
    <property type="match status" value="1"/>
</dbReference>
<dbReference type="PANTHER" id="PTHR13045">
    <property type="entry name" value="5'-NUCLEOTIDASE"/>
    <property type="match status" value="1"/>
</dbReference>
<dbReference type="SUPFAM" id="SSF56784">
    <property type="entry name" value="HAD-like"/>
    <property type="match status" value="1"/>
</dbReference>
<dbReference type="OrthoDB" id="4096268at2759"/>
<keyword evidence="9" id="KW-0963">Cytoplasm</keyword>
<dbReference type="SFLD" id="SFLDS00003">
    <property type="entry name" value="Haloacid_Dehalogenase"/>
    <property type="match status" value="1"/>
</dbReference>
<keyword evidence="11" id="KW-1185">Reference proteome</keyword>
<keyword evidence="6 9" id="KW-0378">Hydrolase</keyword>
<evidence type="ECO:0000313" key="11">
    <source>
        <dbReference type="Proteomes" id="UP000605970"/>
    </source>
</evidence>
<evidence type="ECO:0000256" key="3">
    <source>
        <dbReference type="ARBA" id="ARBA00012643"/>
    </source>
</evidence>
<comment type="subcellular location">
    <subcellularLocation>
        <location evidence="9">Cytoplasm</location>
    </subcellularLocation>
</comment>
<evidence type="ECO:0000256" key="2">
    <source>
        <dbReference type="ARBA" id="ARBA00008389"/>
    </source>
</evidence>
<dbReference type="PANTHER" id="PTHR13045:SF0">
    <property type="entry name" value="7-METHYLGUANOSINE PHOSPHATE-SPECIFIC 5'-NUCLEOTIDASE"/>
    <property type="match status" value="1"/>
</dbReference>
<dbReference type="GO" id="GO:0008253">
    <property type="term" value="F:5'-nucleotidase activity"/>
    <property type="evidence" value="ECO:0007669"/>
    <property type="project" value="UniProtKB-EC"/>
</dbReference>
<dbReference type="SFLD" id="SFLDG01128">
    <property type="entry name" value="C1.4:_5'-Nucleotidase_Like"/>
    <property type="match status" value="1"/>
</dbReference>
<dbReference type="InterPro" id="IPR006434">
    <property type="entry name" value="Pyrimidine_nucleotidase_eu"/>
</dbReference>
<dbReference type="Gene3D" id="1.10.150.340">
    <property type="entry name" value="Pyrimidine 5'-nucleotidase (UMPH-1), N-terminal domain"/>
    <property type="match status" value="1"/>
</dbReference>